<organism evidence="2 3">
    <name type="scientific">Botryotinia fuckeliana (strain B05.10)</name>
    <name type="common">Noble rot fungus</name>
    <name type="synonym">Botrytis cinerea</name>
    <dbReference type="NCBI Taxonomy" id="332648"/>
    <lineage>
        <taxon>Eukaryota</taxon>
        <taxon>Fungi</taxon>
        <taxon>Dikarya</taxon>
        <taxon>Ascomycota</taxon>
        <taxon>Pezizomycotina</taxon>
        <taxon>Leotiomycetes</taxon>
        <taxon>Helotiales</taxon>
        <taxon>Sclerotiniaceae</taxon>
        <taxon>Botrytis</taxon>
    </lineage>
</organism>
<reference evidence="2 3" key="2">
    <citation type="journal article" date="2012" name="Eukaryot. Cell">
        <title>Genome update of Botrytis cinerea strains B05.10 and T4.</title>
        <authorList>
            <person name="Staats M."/>
            <person name="van Kan J.A."/>
        </authorList>
    </citation>
    <scope>NUCLEOTIDE SEQUENCE [LARGE SCALE GENOMIC DNA]</scope>
    <source>
        <strain evidence="2 3">B05.10</strain>
    </source>
</reference>
<feature type="transmembrane region" description="Helical" evidence="1">
    <location>
        <begin position="137"/>
        <end position="160"/>
    </location>
</feature>
<reference evidence="2 3" key="1">
    <citation type="journal article" date="2011" name="PLoS Genet.">
        <title>Genomic analysis of the necrotrophic fungal pathogens Sclerotinia sclerotiorum and Botrytis cinerea.</title>
        <authorList>
            <person name="Amselem J."/>
            <person name="Cuomo C.A."/>
            <person name="van Kan J.A."/>
            <person name="Viaud M."/>
            <person name="Benito E.P."/>
            <person name="Couloux A."/>
            <person name="Coutinho P.M."/>
            <person name="de Vries R.P."/>
            <person name="Dyer P.S."/>
            <person name="Fillinger S."/>
            <person name="Fournier E."/>
            <person name="Gout L."/>
            <person name="Hahn M."/>
            <person name="Kohn L."/>
            <person name="Lapalu N."/>
            <person name="Plummer K.M."/>
            <person name="Pradier J.M."/>
            <person name="Quevillon E."/>
            <person name="Sharon A."/>
            <person name="Simon A."/>
            <person name="ten Have A."/>
            <person name="Tudzynski B."/>
            <person name="Tudzynski P."/>
            <person name="Wincker P."/>
            <person name="Andrew M."/>
            <person name="Anthouard V."/>
            <person name="Beever R.E."/>
            <person name="Beffa R."/>
            <person name="Benoit I."/>
            <person name="Bouzid O."/>
            <person name="Brault B."/>
            <person name="Chen Z."/>
            <person name="Choquer M."/>
            <person name="Collemare J."/>
            <person name="Cotton P."/>
            <person name="Danchin E.G."/>
            <person name="Da Silva C."/>
            <person name="Gautier A."/>
            <person name="Giraud C."/>
            <person name="Giraud T."/>
            <person name="Gonzalez C."/>
            <person name="Grossetete S."/>
            <person name="Guldener U."/>
            <person name="Henrissat B."/>
            <person name="Howlett B.J."/>
            <person name="Kodira C."/>
            <person name="Kretschmer M."/>
            <person name="Lappartient A."/>
            <person name="Leroch M."/>
            <person name="Levis C."/>
            <person name="Mauceli E."/>
            <person name="Neuveglise C."/>
            <person name="Oeser B."/>
            <person name="Pearson M."/>
            <person name="Poulain J."/>
            <person name="Poussereau N."/>
            <person name="Quesneville H."/>
            <person name="Rascle C."/>
            <person name="Schumacher J."/>
            <person name="Segurens B."/>
            <person name="Sexton A."/>
            <person name="Silva E."/>
            <person name="Sirven C."/>
            <person name="Soanes D.M."/>
            <person name="Talbot N.J."/>
            <person name="Templeton M."/>
            <person name="Yandava C."/>
            <person name="Yarden O."/>
            <person name="Zeng Q."/>
            <person name="Rollins J.A."/>
            <person name="Lebrun M.H."/>
            <person name="Dickman M."/>
        </authorList>
    </citation>
    <scope>NUCLEOTIDE SEQUENCE [LARGE SCALE GENOMIC DNA]</scope>
    <source>
        <strain evidence="2 3">B05.10</strain>
    </source>
</reference>
<protein>
    <submittedName>
        <fullName evidence="2">Uncharacterized protein</fullName>
    </submittedName>
</protein>
<evidence type="ECO:0000313" key="3">
    <source>
        <dbReference type="Proteomes" id="UP000001798"/>
    </source>
</evidence>
<keyword evidence="1" id="KW-1133">Transmembrane helix</keyword>
<gene>
    <name evidence="2" type="ORF">BCIN_09g07140</name>
</gene>
<proteinExistence type="predicted"/>
<keyword evidence="1" id="KW-0812">Transmembrane</keyword>
<sequence>MGGGSSMPEVGIGDIFYPDNPKRRARAEQLSNETKWWCATFNEHKKTLDSLEPVVRGRIDAYLKKFGYATLDDLVSKVDSTLSGDALKEWTTLKTSLSQEHWLDNFLLTISGIVAAGSGIVLGGLVLFSVISGPVGWSVFAGVSAAMGVVALVAGLIDVINGGQERQKLRKAIDDLYSARLQAAQAYRKLEVYNNWVILFSDFFKDEWIELSPEIFEKKFGQGFRNDFYKFDKSTVANELKQHDREVNAWTNEDPANANISSMMLTAATMPMFTATMVQGETALPESSYGGTVDVSETSKPEVLSNPIVEGILDVHVTADGGVQNNLRVQLQEVLSTTAFTVLDLATSELLGVRAEVADSIKPTKTLEDMKFSITNFSTMETLHNCIFSKQILAI</sequence>
<dbReference type="AlphaFoldDB" id="A0A384JU07"/>
<dbReference type="EMBL" id="CP009813">
    <property type="protein sequence ID" value="ATZ53971.1"/>
    <property type="molecule type" value="Genomic_DNA"/>
</dbReference>
<name>A0A384JU07_BOTFB</name>
<keyword evidence="1" id="KW-0472">Membrane</keyword>
<reference evidence="2 3" key="3">
    <citation type="journal article" date="2017" name="Mol. Plant Pathol.">
        <title>A gapless genome sequence of the fungus Botrytis cinerea.</title>
        <authorList>
            <person name="Van Kan J.A."/>
            <person name="Stassen J.H."/>
            <person name="Mosbach A."/>
            <person name="Van Der Lee T.A."/>
            <person name="Faino L."/>
            <person name="Farmer A.D."/>
            <person name="Papasotiriou D.G."/>
            <person name="Zhou S."/>
            <person name="Seidl M.F."/>
            <person name="Cottam E."/>
            <person name="Edel D."/>
            <person name="Hahn M."/>
            <person name="Schwartz D.C."/>
            <person name="Dietrich R.A."/>
            <person name="Widdison S."/>
            <person name="Scalliet G."/>
        </authorList>
    </citation>
    <scope>NUCLEOTIDE SEQUENCE [LARGE SCALE GENOMIC DNA]</scope>
    <source>
        <strain evidence="2 3">B05.10</strain>
    </source>
</reference>
<feature type="transmembrane region" description="Helical" evidence="1">
    <location>
        <begin position="106"/>
        <end position="131"/>
    </location>
</feature>
<accession>A0A384JU07</accession>
<keyword evidence="3" id="KW-1185">Reference proteome</keyword>
<evidence type="ECO:0000313" key="2">
    <source>
        <dbReference type="EMBL" id="ATZ53971.1"/>
    </source>
</evidence>
<dbReference type="RefSeq" id="XP_024551151.1">
    <property type="nucleotide sequence ID" value="XM_024695356.1"/>
</dbReference>
<dbReference type="KEGG" id="bfu:BCIN_09g07140"/>
<dbReference type="GeneID" id="36394539"/>
<dbReference type="OrthoDB" id="3492628at2759"/>
<evidence type="ECO:0000256" key="1">
    <source>
        <dbReference type="SAM" id="Phobius"/>
    </source>
</evidence>
<dbReference type="VEuPathDB" id="FungiDB:Bcin09g07140"/>
<dbReference type="Proteomes" id="UP000001798">
    <property type="component" value="Chromosome 9"/>
</dbReference>